<feature type="transmembrane region" description="Helical" evidence="1">
    <location>
        <begin position="199"/>
        <end position="219"/>
    </location>
</feature>
<dbReference type="Pfam" id="PF04235">
    <property type="entry name" value="DUF418"/>
    <property type="match status" value="1"/>
</dbReference>
<feature type="transmembrane region" description="Helical" evidence="1">
    <location>
        <begin position="255"/>
        <end position="286"/>
    </location>
</feature>
<organism evidence="3 4">
    <name type="scientific">Novosphingobium tardum</name>
    <dbReference type="NCBI Taxonomy" id="1538021"/>
    <lineage>
        <taxon>Bacteria</taxon>
        <taxon>Pseudomonadati</taxon>
        <taxon>Pseudomonadota</taxon>
        <taxon>Alphaproteobacteria</taxon>
        <taxon>Sphingomonadales</taxon>
        <taxon>Sphingomonadaceae</taxon>
        <taxon>Novosphingobium</taxon>
    </lineage>
</organism>
<keyword evidence="1" id="KW-0472">Membrane</keyword>
<dbReference type="PANTHER" id="PTHR30590:SF2">
    <property type="entry name" value="INNER MEMBRANE PROTEIN"/>
    <property type="match status" value="1"/>
</dbReference>
<keyword evidence="4" id="KW-1185">Reference proteome</keyword>
<dbReference type="PANTHER" id="PTHR30590">
    <property type="entry name" value="INNER MEMBRANE PROTEIN"/>
    <property type="match status" value="1"/>
</dbReference>
<accession>A0ABV8RMD7</accession>
<dbReference type="Proteomes" id="UP001595828">
    <property type="component" value="Unassembled WGS sequence"/>
</dbReference>
<feature type="domain" description="DUF418" evidence="2">
    <location>
        <begin position="214"/>
        <end position="374"/>
    </location>
</feature>
<evidence type="ECO:0000313" key="3">
    <source>
        <dbReference type="EMBL" id="MFC4294477.1"/>
    </source>
</evidence>
<dbReference type="InterPro" id="IPR007349">
    <property type="entry name" value="DUF418"/>
</dbReference>
<feature type="transmembrane region" description="Helical" evidence="1">
    <location>
        <begin position="335"/>
        <end position="351"/>
    </location>
</feature>
<reference evidence="4" key="1">
    <citation type="journal article" date="2019" name="Int. J. Syst. Evol. Microbiol.">
        <title>The Global Catalogue of Microorganisms (GCM) 10K type strain sequencing project: providing services to taxonomists for standard genome sequencing and annotation.</title>
        <authorList>
            <consortium name="The Broad Institute Genomics Platform"/>
            <consortium name="The Broad Institute Genome Sequencing Center for Infectious Disease"/>
            <person name="Wu L."/>
            <person name="Ma J."/>
        </authorList>
    </citation>
    <scope>NUCLEOTIDE SEQUENCE [LARGE SCALE GENOMIC DNA]</scope>
    <source>
        <strain evidence="4">CGMCC 1.12989</strain>
    </source>
</reference>
<sequence length="381" mass="43054">MNIVGFAWPEIVYLSPRAPGGPVPNLPDDILFSAQFVLVDGKFRGLFTLLFGASLLLFVERADARGEGGITLQLRRLSFLALFGLAHFFLLWWGDILFLYAVCGFAVLGMIDWEARTLIRRALIIYAVGTAWLLASNLPAALPWFLPGVEGHQATQRLVEQFDRAAQAETALALGPWTTRLADSVFNHWQQPLVTVANYALETIPLMMFGMALLKDGFFAGAWDTARYRRWAWRGIAGGLVLTLPLAWWQWREEFALQVVFLVGLALALPGRLAMTLGFAALLVPLARSAPASWLGERIIAAGRMAFSNYIGTSLAMAFIFQGWGLAYFARYTRVELLGFVVLGWLLMLAWSRPWLERYRQGPLEWLWRSLVRRRREPFRR</sequence>
<dbReference type="RefSeq" id="WP_379537927.1">
    <property type="nucleotide sequence ID" value="NZ_JBHSDR010000003.1"/>
</dbReference>
<feature type="transmembrane region" description="Helical" evidence="1">
    <location>
        <begin position="307"/>
        <end position="329"/>
    </location>
</feature>
<proteinExistence type="predicted"/>
<protein>
    <submittedName>
        <fullName evidence="3">DUF418 domain-containing protein</fullName>
    </submittedName>
</protein>
<feature type="transmembrane region" description="Helical" evidence="1">
    <location>
        <begin position="123"/>
        <end position="146"/>
    </location>
</feature>
<dbReference type="InterPro" id="IPR052529">
    <property type="entry name" value="Bact_Transport_Assoc"/>
</dbReference>
<keyword evidence="1" id="KW-0812">Transmembrane</keyword>
<dbReference type="EMBL" id="JBHSDR010000003">
    <property type="protein sequence ID" value="MFC4294477.1"/>
    <property type="molecule type" value="Genomic_DNA"/>
</dbReference>
<feature type="transmembrane region" description="Helical" evidence="1">
    <location>
        <begin position="231"/>
        <end position="249"/>
    </location>
</feature>
<gene>
    <name evidence="3" type="ORF">ACFO0A_05315</name>
</gene>
<evidence type="ECO:0000259" key="2">
    <source>
        <dbReference type="Pfam" id="PF04235"/>
    </source>
</evidence>
<comment type="caution">
    <text evidence="3">The sequence shown here is derived from an EMBL/GenBank/DDBJ whole genome shotgun (WGS) entry which is preliminary data.</text>
</comment>
<evidence type="ECO:0000313" key="4">
    <source>
        <dbReference type="Proteomes" id="UP001595828"/>
    </source>
</evidence>
<keyword evidence="1" id="KW-1133">Transmembrane helix</keyword>
<name>A0ABV8RMD7_9SPHN</name>
<evidence type="ECO:0000256" key="1">
    <source>
        <dbReference type="SAM" id="Phobius"/>
    </source>
</evidence>
<feature type="transmembrane region" description="Helical" evidence="1">
    <location>
        <begin position="79"/>
        <end position="111"/>
    </location>
</feature>